<keyword evidence="2" id="KW-0808">Transferase</keyword>
<accession>A0ABY9WK63</accession>
<reference evidence="3 4" key="1">
    <citation type="submission" date="2019-08" db="EMBL/GenBank/DDBJ databases">
        <title>Archangium and Cystobacter genomes.</title>
        <authorList>
            <person name="Chen I.-C.K."/>
            <person name="Wielgoss S."/>
        </authorList>
    </citation>
    <scope>NUCLEOTIDE SEQUENCE [LARGE SCALE GENOMIC DNA]</scope>
    <source>
        <strain evidence="3 4">Cbm 6</strain>
    </source>
</reference>
<dbReference type="RefSeq" id="WP_395812938.1">
    <property type="nucleotide sequence ID" value="NZ_CP043494.1"/>
</dbReference>
<dbReference type="Proteomes" id="UP001611383">
    <property type="component" value="Chromosome"/>
</dbReference>
<dbReference type="PANTHER" id="PTHR34136">
    <property type="match status" value="1"/>
</dbReference>
<proteinExistence type="predicted"/>
<dbReference type="PANTHER" id="PTHR34136:SF1">
    <property type="entry name" value="UDP-N-ACETYL-D-MANNOSAMINURONIC ACID TRANSFERASE"/>
    <property type="match status" value="1"/>
</dbReference>
<evidence type="ECO:0000313" key="3">
    <source>
        <dbReference type="EMBL" id="WNG42825.1"/>
    </source>
</evidence>
<name>A0ABY9WK63_9BACT</name>
<evidence type="ECO:0000313" key="4">
    <source>
        <dbReference type="Proteomes" id="UP001611383"/>
    </source>
</evidence>
<sequence length="262" mass="29122">MATPGETKSERSRNFMALMDRIRVIDDEAAERALLDELTRPGKPFILSFVNAHAVNLGWNQPGMLDGLLRSDMLLRDGIGVKLGMKAFSRPYGLNMNGTDFIPKLARAYKGRRVALFGTRSPWLDNARRTLEEWGLSIVACHDGFDPPETYVRLATETKPDLIIMAMGMPKQEAVSVQLREALSHPVLIVNGGAILDYIGGKVPRAPLVMRKVGMEWLFRLAVEPRRLFSRYVLGIPIYFSHVAEVRMSGGGADQTGGRAVR</sequence>
<dbReference type="InterPro" id="IPR004629">
    <property type="entry name" value="WecG_TagA_CpsF"/>
</dbReference>
<dbReference type="EMBL" id="CP043494">
    <property type="protein sequence ID" value="WNG42825.1"/>
    <property type="molecule type" value="Genomic_DNA"/>
</dbReference>
<evidence type="ECO:0000256" key="1">
    <source>
        <dbReference type="ARBA" id="ARBA00022676"/>
    </source>
</evidence>
<dbReference type="CDD" id="cd06533">
    <property type="entry name" value="Glyco_transf_WecG_TagA"/>
    <property type="match status" value="1"/>
</dbReference>
<protein>
    <submittedName>
        <fullName evidence="3">WecB/TagA/CpsF family glycosyltransferase</fullName>
    </submittedName>
</protein>
<keyword evidence="4" id="KW-1185">Reference proteome</keyword>
<dbReference type="NCBIfam" id="TIGR00696">
    <property type="entry name" value="wecG_tagA_cpsF"/>
    <property type="match status" value="1"/>
</dbReference>
<organism evidence="3 4">
    <name type="scientific">Archangium minus</name>
    <dbReference type="NCBI Taxonomy" id="83450"/>
    <lineage>
        <taxon>Bacteria</taxon>
        <taxon>Pseudomonadati</taxon>
        <taxon>Myxococcota</taxon>
        <taxon>Myxococcia</taxon>
        <taxon>Myxococcales</taxon>
        <taxon>Cystobacterineae</taxon>
        <taxon>Archangiaceae</taxon>
        <taxon>Archangium</taxon>
    </lineage>
</organism>
<keyword evidence="1" id="KW-0328">Glycosyltransferase</keyword>
<gene>
    <name evidence="3" type="ORF">F0U60_00945</name>
</gene>
<dbReference type="Pfam" id="PF03808">
    <property type="entry name" value="Glyco_tran_WecG"/>
    <property type="match status" value="1"/>
</dbReference>
<evidence type="ECO:0000256" key="2">
    <source>
        <dbReference type="ARBA" id="ARBA00022679"/>
    </source>
</evidence>